<dbReference type="GO" id="GO:0004252">
    <property type="term" value="F:serine-type endopeptidase activity"/>
    <property type="evidence" value="ECO:0007669"/>
    <property type="project" value="InterPro"/>
</dbReference>
<sequence>MCALHYPLMLLTMLLLHKHGCYAEKIINGRNVAVEDMQYMASVQNNEKHVCGGFVIKPNFVLTAAHCRKCLTGKVSVVLGAHNIHKPEKRKRYYIGKQNKITHVNYTRTKTGNDIMLLKLSRKIGKDVKTVNIPSSDEMKMKNGTNCLVAGWGKTSKNNATNRLQEADVQVVDFQECQAEWNQNSINQTLPKNVMCAKGFRRSGPSSTDSGGPLVCNGLAVGIVSFNLNAESYQEIIPAVYTQISKFLPWIKSKIGSSFDLQDSYFE</sequence>
<dbReference type="PROSITE" id="PS50240">
    <property type="entry name" value="TRYPSIN_DOM"/>
    <property type="match status" value="1"/>
</dbReference>
<dbReference type="PRINTS" id="PR00722">
    <property type="entry name" value="CHYMOTRYPSIN"/>
</dbReference>
<accession>A0AAV6GPW1</accession>
<dbReference type="InterPro" id="IPR043504">
    <property type="entry name" value="Peptidase_S1_PA_chymotrypsin"/>
</dbReference>
<organism evidence="7 8">
    <name type="scientific">Alosa alosa</name>
    <name type="common">allis shad</name>
    <dbReference type="NCBI Taxonomy" id="278164"/>
    <lineage>
        <taxon>Eukaryota</taxon>
        <taxon>Metazoa</taxon>
        <taxon>Chordata</taxon>
        <taxon>Craniata</taxon>
        <taxon>Vertebrata</taxon>
        <taxon>Euteleostomi</taxon>
        <taxon>Actinopterygii</taxon>
        <taxon>Neopterygii</taxon>
        <taxon>Teleostei</taxon>
        <taxon>Clupei</taxon>
        <taxon>Clupeiformes</taxon>
        <taxon>Clupeoidei</taxon>
        <taxon>Clupeidae</taxon>
        <taxon>Alosa</taxon>
    </lineage>
</organism>
<dbReference type="Proteomes" id="UP000823561">
    <property type="component" value="Chromosome 9"/>
</dbReference>
<dbReference type="InterPro" id="IPR018114">
    <property type="entry name" value="TRYPSIN_HIS"/>
</dbReference>
<evidence type="ECO:0000256" key="4">
    <source>
        <dbReference type="ARBA" id="ARBA00023157"/>
    </source>
</evidence>
<dbReference type="AlphaFoldDB" id="A0AAV6GPW1"/>
<dbReference type="InterPro" id="IPR001314">
    <property type="entry name" value="Peptidase_S1A"/>
</dbReference>
<protein>
    <recommendedName>
        <fullName evidence="6">Peptidase S1 domain-containing protein</fullName>
    </recommendedName>
</protein>
<dbReference type="FunFam" id="2.40.10.10:FF:000068">
    <property type="entry name" value="transmembrane protease serine 2"/>
    <property type="match status" value="1"/>
</dbReference>
<evidence type="ECO:0000313" key="7">
    <source>
        <dbReference type="EMBL" id="KAG5275765.1"/>
    </source>
</evidence>
<keyword evidence="8" id="KW-1185">Reference proteome</keyword>
<dbReference type="CDD" id="cd00190">
    <property type="entry name" value="Tryp_SPc"/>
    <property type="match status" value="1"/>
</dbReference>
<dbReference type="InterPro" id="IPR001254">
    <property type="entry name" value="Trypsin_dom"/>
</dbReference>
<evidence type="ECO:0000256" key="2">
    <source>
        <dbReference type="ARBA" id="ARBA00022801"/>
    </source>
</evidence>
<keyword evidence="2" id="KW-0378">Hydrolase</keyword>
<dbReference type="PROSITE" id="PS00134">
    <property type="entry name" value="TRYPSIN_HIS"/>
    <property type="match status" value="1"/>
</dbReference>
<feature type="signal peptide" evidence="5">
    <location>
        <begin position="1"/>
        <end position="23"/>
    </location>
</feature>
<gene>
    <name evidence="7" type="ORF">AALO_G00124310</name>
</gene>
<keyword evidence="1" id="KW-0645">Protease</keyword>
<feature type="domain" description="Peptidase S1" evidence="6">
    <location>
        <begin position="26"/>
        <end position="256"/>
    </location>
</feature>
<comment type="caution">
    <text evidence="7">The sequence shown here is derived from an EMBL/GenBank/DDBJ whole genome shotgun (WGS) entry which is preliminary data.</text>
</comment>
<dbReference type="SMART" id="SM00020">
    <property type="entry name" value="Tryp_SPc"/>
    <property type="match status" value="1"/>
</dbReference>
<dbReference type="FunFam" id="2.40.10.10:FF:000036">
    <property type="entry name" value="Trypsin beta"/>
    <property type="match status" value="1"/>
</dbReference>
<dbReference type="GO" id="GO:0006508">
    <property type="term" value="P:proteolysis"/>
    <property type="evidence" value="ECO:0007669"/>
    <property type="project" value="UniProtKB-KW"/>
</dbReference>
<keyword evidence="4" id="KW-1015">Disulfide bond</keyword>
<evidence type="ECO:0000313" key="8">
    <source>
        <dbReference type="Proteomes" id="UP000823561"/>
    </source>
</evidence>
<dbReference type="PANTHER" id="PTHR24271:SF87">
    <property type="entry name" value="ARGININE ESTERASE-LIKE-RELATED"/>
    <property type="match status" value="1"/>
</dbReference>
<name>A0AAV6GPW1_9TELE</name>
<dbReference type="SUPFAM" id="SSF50494">
    <property type="entry name" value="Trypsin-like serine proteases"/>
    <property type="match status" value="1"/>
</dbReference>
<evidence type="ECO:0000256" key="5">
    <source>
        <dbReference type="SAM" id="SignalP"/>
    </source>
</evidence>
<dbReference type="Pfam" id="PF00089">
    <property type="entry name" value="Trypsin"/>
    <property type="match status" value="1"/>
</dbReference>
<dbReference type="Gene3D" id="2.40.10.10">
    <property type="entry name" value="Trypsin-like serine proteases"/>
    <property type="match status" value="2"/>
</dbReference>
<dbReference type="EMBL" id="JADWDJ010000009">
    <property type="protein sequence ID" value="KAG5275765.1"/>
    <property type="molecule type" value="Genomic_DNA"/>
</dbReference>
<reference evidence="7" key="1">
    <citation type="submission" date="2020-10" db="EMBL/GenBank/DDBJ databases">
        <title>Chromosome-scale genome assembly of the Allis shad, Alosa alosa.</title>
        <authorList>
            <person name="Margot Z."/>
            <person name="Christophe K."/>
            <person name="Cabau C."/>
            <person name="Louis A."/>
            <person name="Berthelot C."/>
            <person name="Parey E."/>
            <person name="Roest Crollius H."/>
            <person name="Montfort J."/>
            <person name="Robinson-Rechavi M."/>
            <person name="Bucao C."/>
            <person name="Bouchez O."/>
            <person name="Gislard M."/>
            <person name="Lluch J."/>
            <person name="Milhes M."/>
            <person name="Lampietro C."/>
            <person name="Lopez Roques C."/>
            <person name="Donnadieu C."/>
            <person name="Braasch I."/>
            <person name="Desvignes T."/>
            <person name="Postlethwait J."/>
            <person name="Bobe J."/>
            <person name="Guiguen Y."/>
        </authorList>
    </citation>
    <scope>NUCLEOTIDE SEQUENCE</scope>
    <source>
        <strain evidence="7">M-15738</strain>
        <tissue evidence="7">Blood</tissue>
    </source>
</reference>
<proteinExistence type="predicted"/>
<dbReference type="PANTHER" id="PTHR24271">
    <property type="entry name" value="KALLIKREIN-RELATED"/>
    <property type="match status" value="1"/>
</dbReference>
<keyword evidence="5" id="KW-0732">Signal</keyword>
<feature type="chain" id="PRO_5043742124" description="Peptidase S1 domain-containing protein" evidence="5">
    <location>
        <begin position="24"/>
        <end position="267"/>
    </location>
</feature>
<evidence type="ECO:0000256" key="3">
    <source>
        <dbReference type="ARBA" id="ARBA00022825"/>
    </source>
</evidence>
<keyword evidence="3" id="KW-0720">Serine protease</keyword>
<dbReference type="InterPro" id="IPR009003">
    <property type="entry name" value="Peptidase_S1_PA"/>
</dbReference>
<evidence type="ECO:0000259" key="6">
    <source>
        <dbReference type="PROSITE" id="PS50240"/>
    </source>
</evidence>
<evidence type="ECO:0000256" key="1">
    <source>
        <dbReference type="ARBA" id="ARBA00022670"/>
    </source>
</evidence>